<dbReference type="GO" id="GO:0008146">
    <property type="term" value="F:sulfotransferase activity"/>
    <property type="evidence" value="ECO:0007669"/>
    <property type="project" value="InterPro"/>
</dbReference>
<evidence type="ECO:0000256" key="3">
    <source>
        <dbReference type="RuleBase" id="RU361155"/>
    </source>
</evidence>
<dbReference type="AlphaFoldDB" id="A0A803MMT8"/>
<evidence type="ECO:0000256" key="1">
    <source>
        <dbReference type="ARBA" id="ARBA00005771"/>
    </source>
</evidence>
<dbReference type="EC" id="2.8.2.-" evidence="3"/>
<keyword evidence="6" id="KW-1185">Reference proteome</keyword>
<reference evidence="5" key="1">
    <citation type="journal article" date="2017" name="Nature">
        <title>The genome of Chenopodium quinoa.</title>
        <authorList>
            <person name="Jarvis D.E."/>
            <person name="Ho Y.S."/>
            <person name="Lightfoot D.J."/>
            <person name="Schmoeckel S.M."/>
            <person name="Li B."/>
            <person name="Borm T.J.A."/>
            <person name="Ohyanagi H."/>
            <person name="Mineta K."/>
            <person name="Michell C.T."/>
            <person name="Saber N."/>
            <person name="Kharbatia N.M."/>
            <person name="Rupper R.R."/>
            <person name="Sharp A.R."/>
            <person name="Dally N."/>
            <person name="Boughton B.A."/>
            <person name="Woo Y.H."/>
            <person name="Gao G."/>
            <person name="Schijlen E.G.W.M."/>
            <person name="Guo X."/>
            <person name="Momin A.A."/>
            <person name="Negrao S."/>
            <person name="Al-Babili S."/>
            <person name="Gehring C."/>
            <person name="Roessner U."/>
            <person name="Jung C."/>
            <person name="Murphy K."/>
            <person name="Arold S.T."/>
            <person name="Gojobori T."/>
            <person name="van der Linden C.G."/>
            <person name="van Loo E.N."/>
            <person name="Jellen E.N."/>
            <person name="Maughan P.J."/>
            <person name="Tester M."/>
        </authorList>
    </citation>
    <scope>NUCLEOTIDE SEQUENCE [LARGE SCALE GENOMIC DNA]</scope>
    <source>
        <strain evidence="5">cv. PI 614886</strain>
    </source>
</reference>
<dbReference type="SUPFAM" id="SSF52540">
    <property type="entry name" value="P-loop containing nucleoside triphosphate hydrolases"/>
    <property type="match status" value="1"/>
</dbReference>
<dbReference type="InterPro" id="IPR027417">
    <property type="entry name" value="P-loop_NTPase"/>
</dbReference>
<evidence type="ECO:0000259" key="4">
    <source>
        <dbReference type="Pfam" id="PF00685"/>
    </source>
</evidence>
<proteinExistence type="inferred from homology"/>
<protein>
    <recommendedName>
        <fullName evidence="3">Sulfotransferase</fullName>
        <ecNumber evidence="3">2.8.2.-</ecNumber>
    </recommendedName>
</protein>
<gene>
    <name evidence="5" type="primary">LOC110718202</name>
</gene>
<organism evidence="5 6">
    <name type="scientific">Chenopodium quinoa</name>
    <name type="common">Quinoa</name>
    <dbReference type="NCBI Taxonomy" id="63459"/>
    <lineage>
        <taxon>Eukaryota</taxon>
        <taxon>Viridiplantae</taxon>
        <taxon>Streptophyta</taxon>
        <taxon>Embryophyta</taxon>
        <taxon>Tracheophyta</taxon>
        <taxon>Spermatophyta</taxon>
        <taxon>Magnoliopsida</taxon>
        <taxon>eudicotyledons</taxon>
        <taxon>Gunneridae</taxon>
        <taxon>Pentapetalae</taxon>
        <taxon>Caryophyllales</taxon>
        <taxon>Chenopodiaceae</taxon>
        <taxon>Chenopodioideae</taxon>
        <taxon>Atripliceae</taxon>
        <taxon>Chenopodium</taxon>
    </lineage>
</organism>
<dbReference type="RefSeq" id="XP_021752705.1">
    <property type="nucleotide sequence ID" value="XM_021897013.1"/>
</dbReference>
<accession>A0A803MMT8</accession>
<name>A0A803MMT8_CHEQI</name>
<dbReference type="PANTHER" id="PTHR11783">
    <property type="entry name" value="SULFOTRANSFERASE SULT"/>
    <property type="match status" value="1"/>
</dbReference>
<dbReference type="Gene3D" id="3.40.50.300">
    <property type="entry name" value="P-loop containing nucleotide triphosphate hydrolases"/>
    <property type="match status" value="1"/>
</dbReference>
<dbReference type="OrthoDB" id="205623at2759"/>
<dbReference type="Gramene" id="AUR62032589-RA">
    <property type="protein sequence ID" value="AUR62032589-RA:cds"/>
    <property type="gene ID" value="AUR62032589"/>
</dbReference>
<dbReference type="KEGG" id="cqi:110718202"/>
<dbReference type="GeneID" id="110718202"/>
<dbReference type="EnsemblPlants" id="AUR62032589-RA">
    <property type="protein sequence ID" value="AUR62032589-RA:cds"/>
    <property type="gene ID" value="AUR62032589"/>
</dbReference>
<comment type="similarity">
    <text evidence="1 3">Belongs to the sulfotransferase 1 family.</text>
</comment>
<sequence length="345" mass="40316">MAASKPTDTKSQVQSEDEFKQGEIALQKDQLWFGYPLHFYQGFWCLNMISDITISFQTNFQAQDTDVILASLPKTGTTWLKSLLFSIVNRKKYSDVSQHPLHSITPHELIDHLEFEVYKNCHGNDLPDLTKIPLPRLFATHMPYLPLPESIKTSKCRIIYVCRNPLDNFVSSCHFWPKLDLNKGMKLDVNIMEEHLDKYCKGIFPFGPYEDHLLGYWKESMKNSNKVLFLEYEGLKKEPKDHLKRLAEFVGCPFSKEEEKGNVIDEIIELCSIKSLKEMEINKRGKYYEWFENKALFRKGEVGDWSNYLTPSMAKRIEEMQERLKEAGFSFTYYNHLKAKDSSFG</sequence>
<evidence type="ECO:0000313" key="6">
    <source>
        <dbReference type="Proteomes" id="UP000596660"/>
    </source>
</evidence>
<reference evidence="5" key="2">
    <citation type="submission" date="2021-03" db="UniProtKB">
        <authorList>
            <consortium name="EnsemblPlants"/>
        </authorList>
    </citation>
    <scope>IDENTIFICATION</scope>
</reference>
<dbReference type="Pfam" id="PF00685">
    <property type="entry name" value="Sulfotransfer_1"/>
    <property type="match status" value="1"/>
</dbReference>
<dbReference type="Proteomes" id="UP000596660">
    <property type="component" value="Unplaced"/>
</dbReference>
<evidence type="ECO:0000256" key="2">
    <source>
        <dbReference type="ARBA" id="ARBA00022679"/>
    </source>
</evidence>
<evidence type="ECO:0000313" key="5">
    <source>
        <dbReference type="EnsemblPlants" id="AUR62032589-RA:cds"/>
    </source>
</evidence>
<keyword evidence="2 3" id="KW-0808">Transferase</keyword>
<dbReference type="InterPro" id="IPR000863">
    <property type="entry name" value="Sulfotransferase_dom"/>
</dbReference>
<dbReference type="OMA" id="PPIIEFY"/>
<feature type="domain" description="Sulfotransferase" evidence="4">
    <location>
        <begin position="64"/>
        <end position="322"/>
    </location>
</feature>